<accession>A0ABV6NT57</accession>
<gene>
    <name evidence="2" type="ORF">ACFFHU_07120</name>
</gene>
<dbReference type="InterPro" id="IPR003033">
    <property type="entry name" value="SCP2_sterol-bd_dom"/>
</dbReference>
<comment type="caution">
    <text evidence="2">The sequence shown here is derived from an EMBL/GenBank/DDBJ whole genome shotgun (WGS) entry which is preliminary data.</text>
</comment>
<feature type="domain" description="SCP2" evidence="1">
    <location>
        <begin position="16"/>
        <end position="105"/>
    </location>
</feature>
<dbReference type="SUPFAM" id="SSF55718">
    <property type="entry name" value="SCP-like"/>
    <property type="match status" value="1"/>
</dbReference>
<protein>
    <submittedName>
        <fullName evidence="2">SCP2 sterol-binding domain-containing protein</fullName>
    </submittedName>
</protein>
<dbReference type="Pfam" id="PF02036">
    <property type="entry name" value="SCP2"/>
    <property type="match status" value="1"/>
</dbReference>
<dbReference type="Proteomes" id="UP001589894">
    <property type="component" value="Unassembled WGS sequence"/>
</dbReference>
<organism evidence="2 3">
    <name type="scientific">Plantactinospora siamensis</name>
    <dbReference type="NCBI Taxonomy" id="555372"/>
    <lineage>
        <taxon>Bacteria</taxon>
        <taxon>Bacillati</taxon>
        <taxon>Actinomycetota</taxon>
        <taxon>Actinomycetes</taxon>
        <taxon>Micromonosporales</taxon>
        <taxon>Micromonosporaceae</taxon>
        <taxon>Plantactinospora</taxon>
    </lineage>
</organism>
<dbReference type="RefSeq" id="WP_377336877.1">
    <property type="nucleotide sequence ID" value="NZ_JBHLUE010000004.1"/>
</dbReference>
<dbReference type="InterPro" id="IPR036527">
    <property type="entry name" value="SCP2_sterol-bd_dom_sf"/>
</dbReference>
<proteinExistence type="predicted"/>
<dbReference type="EMBL" id="JBHLUE010000004">
    <property type="protein sequence ID" value="MFC0563937.1"/>
    <property type="molecule type" value="Genomic_DNA"/>
</dbReference>
<reference evidence="2 3" key="1">
    <citation type="submission" date="2024-09" db="EMBL/GenBank/DDBJ databases">
        <authorList>
            <person name="Sun Q."/>
            <person name="Mori K."/>
        </authorList>
    </citation>
    <scope>NUCLEOTIDE SEQUENCE [LARGE SCALE GENOMIC DNA]</scope>
    <source>
        <strain evidence="2 3">TBRC 2205</strain>
    </source>
</reference>
<sequence length="124" mass="14076">MTDRTDEFFAGLARRRHEPLLAKVHGTIRFELTEGGVSELWWLAIEDGMLRVGHEDRDADMVLRTDRDFFNVLIGGSVPPLSAWLRNEVTVEGKFQLLVMLERLLPSRPGARHPREAAATVANR</sequence>
<evidence type="ECO:0000259" key="1">
    <source>
        <dbReference type="Pfam" id="PF02036"/>
    </source>
</evidence>
<keyword evidence="3" id="KW-1185">Reference proteome</keyword>
<evidence type="ECO:0000313" key="3">
    <source>
        <dbReference type="Proteomes" id="UP001589894"/>
    </source>
</evidence>
<evidence type="ECO:0000313" key="2">
    <source>
        <dbReference type="EMBL" id="MFC0563937.1"/>
    </source>
</evidence>
<name>A0ABV6NT57_9ACTN</name>
<dbReference type="Gene3D" id="3.30.1050.10">
    <property type="entry name" value="SCP2 sterol-binding domain"/>
    <property type="match status" value="1"/>
</dbReference>